<dbReference type="OrthoDB" id="7664156at2759"/>
<evidence type="ECO:0000313" key="3">
    <source>
        <dbReference type="Proteomes" id="UP000494165"/>
    </source>
</evidence>
<dbReference type="EMBL" id="CADEPI010000019">
    <property type="protein sequence ID" value="CAB3365161.1"/>
    <property type="molecule type" value="Genomic_DNA"/>
</dbReference>
<proteinExistence type="predicted"/>
<feature type="chain" id="PRO_5035824463" evidence="1">
    <location>
        <begin position="18"/>
        <end position="116"/>
    </location>
</feature>
<gene>
    <name evidence="2" type="ORF">CLODIP_2_CD06727</name>
</gene>
<keyword evidence="1" id="KW-0732">Signal</keyword>
<evidence type="ECO:0000313" key="2">
    <source>
        <dbReference type="EMBL" id="CAB3365161.1"/>
    </source>
</evidence>
<dbReference type="AlphaFoldDB" id="A0A8S1CA02"/>
<sequence length="116" mass="13068">MVSVLPWLFILAVGTAAVPAAWPPFHVGSSRPNNLPPPLHHVMPPALPPMPPLLDPIDKCLFTCDHCYKHPQALIECANECIMQSGETQMMSKFWLQTCPQFSLPIYFDYQPVEIR</sequence>
<reference evidence="2 3" key="1">
    <citation type="submission" date="2020-04" db="EMBL/GenBank/DDBJ databases">
        <authorList>
            <person name="Alioto T."/>
            <person name="Alioto T."/>
            <person name="Gomez Garrido J."/>
        </authorList>
    </citation>
    <scope>NUCLEOTIDE SEQUENCE [LARGE SCALE GENOMIC DNA]</scope>
</reference>
<keyword evidence="3" id="KW-1185">Reference proteome</keyword>
<feature type="signal peptide" evidence="1">
    <location>
        <begin position="1"/>
        <end position="17"/>
    </location>
</feature>
<dbReference type="Proteomes" id="UP000494165">
    <property type="component" value="Unassembled WGS sequence"/>
</dbReference>
<protein>
    <submittedName>
        <fullName evidence="2">Uncharacterized protein</fullName>
    </submittedName>
</protein>
<comment type="caution">
    <text evidence="2">The sequence shown here is derived from an EMBL/GenBank/DDBJ whole genome shotgun (WGS) entry which is preliminary data.</text>
</comment>
<name>A0A8S1CA02_9INSE</name>
<organism evidence="2 3">
    <name type="scientific">Cloeon dipterum</name>
    <dbReference type="NCBI Taxonomy" id="197152"/>
    <lineage>
        <taxon>Eukaryota</taxon>
        <taxon>Metazoa</taxon>
        <taxon>Ecdysozoa</taxon>
        <taxon>Arthropoda</taxon>
        <taxon>Hexapoda</taxon>
        <taxon>Insecta</taxon>
        <taxon>Pterygota</taxon>
        <taxon>Palaeoptera</taxon>
        <taxon>Ephemeroptera</taxon>
        <taxon>Pisciforma</taxon>
        <taxon>Baetidae</taxon>
        <taxon>Cloeon</taxon>
    </lineage>
</organism>
<evidence type="ECO:0000256" key="1">
    <source>
        <dbReference type="SAM" id="SignalP"/>
    </source>
</evidence>
<accession>A0A8S1CA02</accession>